<proteinExistence type="predicted"/>
<dbReference type="InterPro" id="IPR000719">
    <property type="entry name" value="Prot_kinase_dom"/>
</dbReference>
<keyword evidence="5" id="KW-0433">Leucine-rich repeat</keyword>
<keyword evidence="8 21" id="KW-0732">Signal</keyword>
<evidence type="ECO:0000256" key="12">
    <source>
        <dbReference type="ARBA" id="ARBA00022840"/>
    </source>
</evidence>
<keyword evidence="4" id="KW-0597">Phosphoprotein</keyword>
<feature type="domain" description="Protein kinase" evidence="22">
    <location>
        <begin position="670"/>
        <end position="945"/>
    </location>
</feature>
<dbReference type="GO" id="GO:0005524">
    <property type="term" value="F:ATP binding"/>
    <property type="evidence" value="ECO:0007669"/>
    <property type="project" value="UniProtKB-UniRule"/>
</dbReference>
<evidence type="ECO:0000256" key="14">
    <source>
        <dbReference type="ARBA" id="ARBA00023136"/>
    </source>
</evidence>
<dbReference type="InterPro" id="IPR051824">
    <property type="entry name" value="LRR_Rcpt-Like_S/T_Kinase"/>
</dbReference>
<dbReference type="FunFam" id="1.10.510.10:FF:000044">
    <property type="entry name" value="Putative LRR receptor-like serine/threonine-protein kinase"/>
    <property type="match status" value="1"/>
</dbReference>
<evidence type="ECO:0000259" key="22">
    <source>
        <dbReference type="PROSITE" id="PS50011"/>
    </source>
</evidence>
<feature type="binding site" evidence="19">
    <location>
        <position position="698"/>
    </location>
    <ligand>
        <name>ATP</name>
        <dbReference type="ChEBI" id="CHEBI:30616"/>
    </ligand>
</feature>
<dbReference type="SUPFAM" id="SSF52058">
    <property type="entry name" value="L domain-like"/>
    <property type="match status" value="1"/>
</dbReference>
<feature type="transmembrane region" description="Helical" evidence="20">
    <location>
        <begin position="613"/>
        <end position="634"/>
    </location>
</feature>
<feature type="signal peptide" evidence="21">
    <location>
        <begin position="1"/>
        <end position="25"/>
    </location>
</feature>
<dbReference type="InterPro" id="IPR017441">
    <property type="entry name" value="Protein_kinase_ATP_BS"/>
</dbReference>
<sequence>MRIMKIVLSFIATLSCFSLLKFVCSRIPQEEVDALREITSAMGANYWDFDGDSCQIRQIGVTQDPPKGAVSSINCSCTVGNDNFCHVLRIVLKGYSLPGVLPPQLARLGYLQEIDFALNFLSGTIPAEWTSMQLTSISLLVNRLSGEIPKMLGNITSLTYLCLEANQFSGTVPHELGNLINLQTLILSSNNLTGNLPATFAGLRNLTDFRINDNNFNGNIPAFITGWKQLLRLEMHASGLEGPIPSQISALTGMEILRISDIGGPFQLFPELSNMTGLVRLVLRSCNLSGQIPSYMWAMEMLELLDVSFNRLVGQIPSAIIWRHLKFIFLSGNLLSGPIPDSVLMDGNNMDLSYNNFTWPSSQKPVCQELNMNLNLFRSSAPMNNMNQVAPCLDDFHCPEYLNCLHVNCGGEDIEVKVSKRRFLYQGDGIEGGGAAKYYLNHDQYWGFSSTGDFMDDNNFQNVRYTISLQSQSPNLTVFDTTARRAPISLTYFHYCLENGNYTVTLHFAEIEFSNNRTYNSLGRRLFDIYIQDELVHKDFNIEVASGGAQRPTIEIYNVSVPYHVLDIRLFWAGKGTTRIPRRGVYGPIISAISVESNTKVCPSNRKGIPARMVIGVAVGAICLFFLGLFFLWWKFYFKRKATPGKWMVGLEQQTVIFTLKQIEAATADFNQLNKIGEGGFGIVYKGELNDGTPIAVKQLSSKSRQGDREFLNEIGIISCLKHPNLVKLYGCCIEGDQLLLVYEYMENNSLSRALFGPVYQRLHLDWSTRHKICIGIARGLCFLHEESKLNIVHRDIKATNVLLDRDLNPKISDFGLARFGEEEKSHISTRIAGTIGYMAPEYALWGHLTHKADVYSFGVVALEIISGKSNNCYVPSDNCICLLDWAFLKLQNDGLMELIDDSLKVEVNLDEVENVVKVAVLCTNASPSVRPTMSEVVNMLEGELPIPDVIPEPVKYNQHIRFKAMVDIRQHGRNESCSGSHCQTPNSLTCESSSNYSQGLFQITPGSRQ</sequence>
<evidence type="ECO:0000256" key="11">
    <source>
        <dbReference type="ARBA" id="ARBA00022777"/>
    </source>
</evidence>
<evidence type="ECO:0000256" key="9">
    <source>
        <dbReference type="ARBA" id="ARBA00022737"/>
    </source>
</evidence>
<evidence type="ECO:0000313" key="24">
    <source>
        <dbReference type="Proteomes" id="UP001345219"/>
    </source>
</evidence>
<dbReference type="FunFam" id="2.60.120.430:FF:000004">
    <property type="entry name" value="Putative leucine-rich repeat receptor-like serine/threonine-protein kinase"/>
    <property type="match status" value="1"/>
</dbReference>
<dbReference type="SMART" id="SM00220">
    <property type="entry name" value="S_TKc"/>
    <property type="match status" value="1"/>
</dbReference>
<dbReference type="InterPro" id="IPR008271">
    <property type="entry name" value="Ser/Thr_kinase_AS"/>
</dbReference>
<evidence type="ECO:0000256" key="13">
    <source>
        <dbReference type="ARBA" id="ARBA00022989"/>
    </source>
</evidence>
<dbReference type="FunFam" id="3.80.10.10:FF:000433">
    <property type="entry name" value="Putative LRR receptor-like serine/threonine-protein kinase isoform A"/>
    <property type="match status" value="1"/>
</dbReference>
<dbReference type="PROSITE" id="PS51257">
    <property type="entry name" value="PROKAR_LIPOPROTEIN"/>
    <property type="match status" value="1"/>
</dbReference>
<evidence type="ECO:0000256" key="15">
    <source>
        <dbReference type="ARBA" id="ARBA00023170"/>
    </source>
</evidence>
<dbReference type="InterPro" id="IPR011009">
    <property type="entry name" value="Kinase-like_dom_sf"/>
</dbReference>
<keyword evidence="15" id="KW-0675">Receptor</keyword>
<reference evidence="23 24" key="1">
    <citation type="journal article" date="2023" name="Hortic Res">
        <title>Pangenome of water caltrop reveals structural variations and asymmetric subgenome divergence after allopolyploidization.</title>
        <authorList>
            <person name="Zhang X."/>
            <person name="Chen Y."/>
            <person name="Wang L."/>
            <person name="Yuan Y."/>
            <person name="Fang M."/>
            <person name="Shi L."/>
            <person name="Lu R."/>
            <person name="Comes H.P."/>
            <person name="Ma Y."/>
            <person name="Chen Y."/>
            <person name="Huang G."/>
            <person name="Zhou Y."/>
            <person name="Zheng Z."/>
            <person name="Qiu Y."/>
        </authorList>
    </citation>
    <scope>NUCLEOTIDE SEQUENCE [LARGE SCALE GENOMIC DNA]</scope>
    <source>
        <tissue evidence="23">Roots</tissue>
    </source>
</reference>
<comment type="catalytic activity">
    <reaction evidence="18">
        <text>L-seryl-[protein] + ATP = O-phospho-L-seryl-[protein] + ADP + H(+)</text>
        <dbReference type="Rhea" id="RHEA:17989"/>
        <dbReference type="Rhea" id="RHEA-COMP:9863"/>
        <dbReference type="Rhea" id="RHEA-COMP:11604"/>
        <dbReference type="ChEBI" id="CHEBI:15378"/>
        <dbReference type="ChEBI" id="CHEBI:29999"/>
        <dbReference type="ChEBI" id="CHEBI:30616"/>
        <dbReference type="ChEBI" id="CHEBI:83421"/>
        <dbReference type="ChEBI" id="CHEBI:456216"/>
        <dbReference type="EC" id="2.7.11.1"/>
    </reaction>
</comment>
<evidence type="ECO:0000256" key="4">
    <source>
        <dbReference type="ARBA" id="ARBA00022553"/>
    </source>
</evidence>
<dbReference type="InterPro" id="IPR021720">
    <property type="entry name" value="Malectin_dom"/>
</dbReference>
<name>A0AAN7KRX0_9MYRT</name>
<evidence type="ECO:0000256" key="10">
    <source>
        <dbReference type="ARBA" id="ARBA00022741"/>
    </source>
</evidence>
<dbReference type="PANTHER" id="PTHR48006:SF56">
    <property type="entry name" value="PROTEIN KINASE DOMAIN-CONTAINING PROTEIN"/>
    <property type="match status" value="1"/>
</dbReference>
<evidence type="ECO:0000256" key="6">
    <source>
        <dbReference type="ARBA" id="ARBA00022679"/>
    </source>
</evidence>
<organism evidence="23 24">
    <name type="scientific">Trapa incisa</name>
    <dbReference type="NCBI Taxonomy" id="236973"/>
    <lineage>
        <taxon>Eukaryota</taxon>
        <taxon>Viridiplantae</taxon>
        <taxon>Streptophyta</taxon>
        <taxon>Embryophyta</taxon>
        <taxon>Tracheophyta</taxon>
        <taxon>Spermatophyta</taxon>
        <taxon>Magnoliopsida</taxon>
        <taxon>eudicotyledons</taxon>
        <taxon>Gunneridae</taxon>
        <taxon>Pentapetalae</taxon>
        <taxon>rosids</taxon>
        <taxon>malvids</taxon>
        <taxon>Myrtales</taxon>
        <taxon>Lythraceae</taxon>
        <taxon>Trapa</taxon>
    </lineage>
</organism>
<evidence type="ECO:0000256" key="7">
    <source>
        <dbReference type="ARBA" id="ARBA00022692"/>
    </source>
</evidence>
<keyword evidence="11" id="KW-0418">Kinase</keyword>
<feature type="chain" id="PRO_5042892655" description="non-specific serine/threonine protein kinase" evidence="21">
    <location>
        <begin position="26"/>
        <end position="1010"/>
    </location>
</feature>
<keyword evidence="10 19" id="KW-0547">Nucleotide-binding</keyword>
<dbReference type="PROSITE" id="PS00108">
    <property type="entry name" value="PROTEIN_KINASE_ST"/>
    <property type="match status" value="1"/>
</dbReference>
<evidence type="ECO:0000256" key="21">
    <source>
        <dbReference type="SAM" id="SignalP"/>
    </source>
</evidence>
<comment type="catalytic activity">
    <reaction evidence="17">
        <text>L-threonyl-[protein] + ATP = O-phospho-L-threonyl-[protein] + ADP + H(+)</text>
        <dbReference type="Rhea" id="RHEA:46608"/>
        <dbReference type="Rhea" id="RHEA-COMP:11060"/>
        <dbReference type="Rhea" id="RHEA-COMP:11605"/>
        <dbReference type="ChEBI" id="CHEBI:15378"/>
        <dbReference type="ChEBI" id="CHEBI:30013"/>
        <dbReference type="ChEBI" id="CHEBI:30616"/>
        <dbReference type="ChEBI" id="CHEBI:61977"/>
        <dbReference type="ChEBI" id="CHEBI:456216"/>
        <dbReference type="EC" id="2.7.11.1"/>
    </reaction>
</comment>
<keyword evidence="3" id="KW-0723">Serine/threonine-protein kinase</keyword>
<keyword evidence="24" id="KW-1185">Reference proteome</keyword>
<dbReference type="GO" id="GO:0016020">
    <property type="term" value="C:membrane"/>
    <property type="evidence" value="ECO:0007669"/>
    <property type="project" value="UniProtKB-SubCell"/>
</dbReference>
<gene>
    <name evidence="23" type="ORF">SAY87_030511</name>
</gene>
<dbReference type="Pfam" id="PF07714">
    <property type="entry name" value="PK_Tyr_Ser-Thr"/>
    <property type="match status" value="1"/>
</dbReference>
<evidence type="ECO:0000256" key="16">
    <source>
        <dbReference type="ARBA" id="ARBA00023180"/>
    </source>
</evidence>
<keyword evidence="13 20" id="KW-1133">Transmembrane helix</keyword>
<dbReference type="Proteomes" id="UP001345219">
    <property type="component" value="Chromosome 24"/>
</dbReference>
<evidence type="ECO:0000256" key="5">
    <source>
        <dbReference type="ARBA" id="ARBA00022614"/>
    </source>
</evidence>
<evidence type="ECO:0000256" key="1">
    <source>
        <dbReference type="ARBA" id="ARBA00004479"/>
    </source>
</evidence>
<dbReference type="GO" id="GO:0004674">
    <property type="term" value="F:protein serine/threonine kinase activity"/>
    <property type="evidence" value="ECO:0007669"/>
    <property type="project" value="UniProtKB-KW"/>
</dbReference>
<dbReference type="Pfam" id="PF00560">
    <property type="entry name" value="LRR_1"/>
    <property type="match status" value="2"/>
</dbReference>
<dbReference type="Gene3D" id="3.80.10.10">
    <property type="entry name" value="Ribonuclease Inhibitor"/>
    <property type="match status" value="3"/>
</dbReference>
<dbReference type="EMBL" id="JAXIOK010000005">
    <property type="protein sequence ID" value="KAK4769979.1"/>
    <property type="molecule type" value="Genomic_DNA"/>
</dbReference>
<dbReference type="PANTHER" id="PTHR48006">
    <property type="entry name" value="LEUCINE-RICH REPEAT-CONTAINING PROTEIN DDB_G0281931-RELATED"/>
    <property type="match status" value="1"/>
</dbReference>
<comment type="subcellular location">
    <subcellularLocation>
        <location evidence="1">Membrane</location>
        <topology evidence="1">Single-pass type I membrane protein</topology>
    </subcellularLocation>
</comment>
<keyword evidence="7 20" id="KW-0812">Transmembrane</keyword>
<evidence type="ECO:0000313" key="23">
    <source>
        <dbReference type="EMBL" id="KAK4769979.1"/>
    </source>
</evidence>
<dbReference type="Gene3D" id="1.10.510.10">
    <property type="entry name" value="Transferase(Phosphotransferase) domain 1"/>
    <property type="match status" value="1"/>
</dbReference>
<keyword evidence="9" id="KW-0677">Repeat</keyword>
<evidence type="ECO:0000256" key="8">
    <source>
        <dbReference type="ARBA" id="ARBA00022729"/>
    </source>
</evidence>
<dbReference type="FunFam" id="3.80.10.10:FF:000452">
    <property type="entry name" value="Probable LRR receptor-like serine/threonine-protein kinase RFK1"/>
    <property type="match status" value="1"/>
</dbReference>
<dbReference type="CDD" id="cd14066">
    <property type="entry name" value="STKc_IRAK"/>
    <property type="match status" value="1"/>
</dbReference>
<evidence type="ECO:0000256" key="2">
    <source>
        <dbReference type="ARBA" id="ARBA00012513"/>
    </source>
</evidence>
<evidence type="ECO:0000256" key="19">
    <source>
        <dbReference type="PROSITE-ProRule" id="PRU10141"/>
    </source>
</evidence>
<dbReference type="Gene3D" id="2.60.120.430">
    <property type="entry name" value="Galactose-binding lectin"/>
    <property type="match status" value="1"/>
</dbReference>
<dbReference type="Pfam" id="PF11721">
    <property type="entry name" value="Malectin"/>
    <property type="match status" value="1"/>
</dbReference>
<evidence type="ECO:0000256" key="20">
    <source>
        <dbReference type="SAM" id="Phobius"/>
    </source>
</evidence>
<comment type="caution">
    <text evidence="23">The sequence shown here is derived from an EMBL/GenBank/DDBJ whole genome shotgun (WGS) entry which is preliminary data.</text>
</comment>
<keyword evidence="16" id="KW-0325">Glycoprotein</keyword>
<keyword evidence="14 20" id="KW-0472">Membrane</keyword>
<dbReference type="PROSITE" id="PS00107">
    <property type="entry name" value="PROTEIN_KINASE_ATP"/>
    <property type="match status" value="1"/>
</dbReference>
<dbReference type="InterPro" id="IPR001245">
    <property type="entry name" value="Ser-Thr/Tyr_kinase_cat_dom"/>
</dbReference>
<dbReference type="SUPFAM" id="SSF56112">
    <property type="entry name" value="Protein kinase-like (PK-like)"/>
    <property type="match status" value="1"/>
</dbReference>
<dbReference type="EC" id="2.7.11.1" evidence="2"/>
<evidence type="ECO:0000256" key="17">
    <source>
        <dbReference type="ARBA" id="ARBA00047899"/>
    </source>
</evidence>
<dbReference type="AlphaFoldDB" id="A0AAN7KRX0"/>
<evidence type="ECO:0000256" key="3">
    <source>
        <dbReference type="ARBA" id="ARBA00022527"/>
    </source>
</evidence>
<protein>
    <recommendedName>
        <fullName evidence="2">non-specific serine/threonine protein kinase</fullName>
        <ecNumber evidence="2">2.7.11.1</ecNumber>
    </recommendedName>
</protein>
<accession>A0AAN7KRX0</accession>
<keyword evidence="6" id="KW-0808">Transferase</keyword>
<keyword evidence="12 19" id="KW-0067">ATP-binding</keyword>
<evidence type="ECO:0000256" key="18">
    <source>
        <dbReference type="ARBA" id="ARBA00048679"/>
    </source>
</evidence>
<dbReference type="Gene3D" id="3.30.200.20">
    <property type="entry name" value="Phosphorylase Kinase, domain 1"/>
    <property type="match status" value="1"/>
</dbReference>
<dbReference type="FunFam" id="3.30.200.20:FF:000217">
    <property type="entry name" value="probable LRR receptor-like serine/threonine-protein kinase At1g53430"/>
    <property type="match status" value="1"/>
</dbReference>
<dbReference type="PROSITE" id="PS50011">
    <property type="entry name" value="PROTEIN_KINASE_DOM"/>
    <property type="match status" value="1"/>
</dbReference>
<dbReference type="InterPro" id="IPR001611">
    <property type="entry name" value="Leu-rich_rpt"/>
</dbReference>
<dbReference type="InterPro" id="IPR032675">
    <property type="entry name" value="LRR_dom_sf"/>
</dbReference>